<reference evidence="1 2" key="1">
    <citation type="submission" date="2023-04" db="EMBL/GenBank/DDBJ databases">
        <title>Klugiella caeni sp. nov. isolated from the sludge of biochemical tank.</title>
        <authorList>
            <person name="Geng K."/>
        </authorList>
    </citation>
    <scope>NUCLEOTIDE SEQUENCE [LARGE SCALE GENOMIC DNA]</scope>
    <source>
        <strain evidence="1 2">YN-L-19</strain>
    </source>
</reference>
<keyword evidence="2" id="KW-1185">Reference proteome</keyword>
<dbReference type="Proteomes" id="UP001321506">
    <property type="component" value="Unassembled WGS sequence"/>
</dbReference>
<accession>A0AAW6T4Y6</accession>
<name>A0AAW6T4Y6_9MICO</name>
<dbReference type="SUPFAM" id="SSF141694">
    <property type="entry name" value="AF2212/PG0164-like"/>
    <property type="match status" value="1"/>
</dbReference>
<dbReference type="Pfam" id="PF08922">
    <property type="entry name" value="DUF1905"/>
    <property type="match status" value="1"/>
</dbReference>
<organism evidence="1 2">
    <name type="scientific">Ruicaihuangia caeni</name>
    <dbReference type="NCBI Taxonomy" id="3042517"/>
    <lineage>
        <taxon>Bacteria</taxon>
        <taxon>Bacillati</taxon>
        <taxon>Actinomycetota</taxon>
        <taxon>Actinomycetes</taxon>
        <taxon>Micrococcales</taxon>
        <taxon>Microbacteriaceae</taxon>
        <taxon>Ruicaihuangia</taxon>
    </lineage>
</organism>
<dbReference type="EMBL" id="JASATX010000001">
    <property type="protein sequence ID" value="MDI2097414.1"/>
    <property type="molecule type" value="Genomic_DNA"/>
</dbReference>
<dbReference type="InterPro" id="IPR037079">
    <property type="entry name" value="AF2212/PG0164-like_sf"/>
</dbReference>
<dbReference type="Gene3D" id="2.40.30.100">
    <property type="entry name" value="AF2212/PG0164-like"/>
    <property type="match status" value="1"/>
</dbReference>
<evidence type="ECO:0000313" key="1">
    <source>
        <dbReference type="EMBL" id="MDI2097414.1"/>
    </source>
</evidence>
<comment type="caution">
    <text evidence="1">The sequence shown here is derived from an EMBL/GenBank/DDBJ whole genome shotgun (WGS) entry which is preliminary data.</text>
</comment>
<gene>
    <name evidence="1" type="ORF">QF206_00330</name>
</gene>
<dbReference type="RefSeq" id="WP_281487212.1">
    <property type="nucleotide sequence ID" value="NZ_JASATX010000001.1"/>
</dbReference>
<dbReference type="AlphaFoldDB" id="A0AAW6T4Y6"/>
<proteinExistence type="predicted"/>
<dbReference type="InterPro" id="IPR015018">
    <property type="entry name" value="DUF1905"/>
</dbReference>
<evidence type="ECO:0000313" key="2">
    <source>
        <dbReference type="Proteomes" id="UP001321506"/>
    </source>
</evidence>
<protein>
    <submittedName>
        <fullName evidence="1">DUF1905 domain-containing protein</fullName>
    </submittedName>
</protein>
<sequence length="99" mass="10850">MRFEFDAELWRWQARRHELWTFVSVPAEASADIREVAAGLAGGFGSLRVEAVIGETTWRTSIFPGGDGTYALPVKKAVRDAESLDLGDVVTVAIELVDV</sequence>